<dbReference type="AlphaFoldDB" id="A0A6A6EL66"/>
<evidence type="ECO:0000313" key="3">
    <source>
        <dbReference type="Proteomes" id="UP000800200"/>
    </source>
</evidence>
<dbReference type="Proteomes" id="UP000800200">
    <property type="component" value="Unassembled WGS sequence"/>
</dbReference>
<name>A0A6A6EL66_9PEZI</name>
<evidence type="ECO:0000313" key="2">
    <source>
        <dbReference type="EMBL" id="KAF2191469.1"/>
    </source>
</evidence>
<organism evidence="2 3">
    <name type="scientific">Zopfia rhizophila CBS 207.26</name>
    <dbReference type="NCBI Taxonomy" id="1314779"/>
    <lineage>
        <taxon>Eukaryota</taxon>
        <taxon>Fungi</taxon>
        <taxon>Dikarya</taxon>
        <taxon>Ascomycota</taxon>
        <taxon>Pezizomycotina</taxon>
        <taxon>Dothideomycetes</taxon>
        <taxon>Dothideomycetes incertae sedis</taxon>
        <taxon>Zopfiaceae</taxon>
        <taxon>Zopfia</taxon>
    </lineage>
</organism>
<feature type="compositionally biased region" description="Polar residues" evidence="1">
    <location>
        <begin position="151"/>
        <end position="161"/>
    </location>
</feature>
<keyword evidence="3" id="KW-1185">Reference proteome</keyword>
<protein>
    <submittedName>
        <fullName evidence="2">Uncharacterized protein</fullName>
    </submittedName>
</protein>
<dbReference type="EMBL" id="ML994617">
    <property type="protein sequence ID" value="KAF2191469.1"/>
    <property type="molecule type" value="Genomic_DNA"/>
</dbReference>
<proteinExistence type="predicted"/>
<accession>A0A6A6EL66</accession>
<evidence type="ECO:0000256" key="1">
    <source>
        <dbReference type="SAM" id="MobiDB-lite"/>
    </source>
</evidence>
<reference evidence="2" key="1">
    <citation type="journal article" date="2020" name="Stud. Mycol.">
        <title>101 Dothideomycetes genomes: a test case for predicting lifestyles and emergence of pathogens.</title>
        <authorList>
            <person name="Haridas S."/>
            <person name="Albert R."/>
            <person name="Binder M."/>
            <person name="Bloem J."/>
            <person name="Labutti K."/>
            <person name="Salamov A."/>
            <person name="Andreopoulos B."/>
            <person name="Baker S."/>
            <person name="Barry K."/>
            <person name="Bills G."/>
            <person name="Bluhm B."/>
            <person name="Cannon C."/>
            <person name="Castanera R."/>
            <person name="Culley D."/>
            <person name="Daum C."/>
            <person name="Ezra D."/>
            <person name="Gonzalez J."/>
            <person name="Henrissat B."/>
            <person name="Kuo A."/>
            <person name="Liang C."/>
            <person name="Lipzen A."/>
            <person name="Lutzoni F."/>
            <person name="Magnuson J."/>
            <person name="Mondo S."/>
            <person name="Nolan M."/>
            <person name="Ohm R."/>
            <person name="Pangilinan J."/>
            <person name="Park H.-J."/>
            <person name="Ramirez L."/>
            <person name="Alfaro M."/>
            <person name="Sun H."/>
            <person name="Tritt A."/>
            <person name="Yoshinaga Y."/>
            <person name="Zwiers L.-H."/>
            <person name="Turgeon B."/>
            <person name="Goodwin S."/>
            <person name="Spatafora J."/>
            <person name="Crous P."/>
            <person name="Grigoriev I."/>
        </authorList>
    </citation>
    <scope>NUCLEOTIDE SEQUENCE</scope>
    <source>
        <strain evidence="2">CBS 207.26</strain>
    </source>
</reference>
<sequence length="195" mass="22204">MLQESNAASVVSIRWENQYQSEVYRRVSLQTLTRNPDSKRCWLIMLFEQLNPDKRATVPRAGKLNLRGVEARNNPVPDMKVRLRLRQQLGSSYAFQNIYSISWASVIGPIKYMTEESEIDNTEQLPRIRKNGTIKRDEESDMHNGGRLLHTPTNPYGSRSPSADFELDVTDEDLEVSLGDSFAPVCQEASRTTGI</sequence>
<feature type="region of interest" description="Disordered" evidence="1">
    <location>
        <begin position="136"/>
        <end position="164"/>
    </location>
</feature>
<gene>
    <name evidence="2" type="ORF">K469DRAFT_746794</name>
</gene>